<dbReference type="PANTHER" id="PTHR37695">
    <property type="entry name" value="RECOMBINATION INITIATION DEFECTS 3-RELATED"/>
    <property type="match status" value="1"/>
</dbReference>
<feature type="region of interest" description="Disordered" evidence="1">
    <location>
        <begin position="365"/>
        <end position="405"/>
    </location>
</feature>
<feature type="region of interest" description="Disordered" evidence="1">
    <location>
        <begin position="73"/>
        <end position="126"/>
    </location>
</feature>
<comment type="caution">
    <text evidence="2">The sequence shown here is derived from an EMBL/GenBank/DDBJ whole genome shotgun (WGS) entry which is preliminary data.</text>
</comment>
<dbReference type="GO" id="GO:0005634">
    <property type="term" value="C:nucleus"/>
    <property type="evidence" value="ECO:0007669"/>
    <property type="project" value="TreeGrafter"/>
</dbReference>
<dbReference type="AlphaFoldDB" id="A0AAV0PIM7"/>
<dbReference type="GO" id="GO:0042138">
    <property type="term" value="P:meiotic DNA double-strand break formation"/>
    <property type="evidence" value="ECO:0007669"/>
    <property type="project" value="TreeGrafter"/>
</dbReference>
<feature type="region of interest" description="Disordered" evidence="1">
    <location>
        <begin position="417"/>
        <end position="438"/>
    </location>
</feature>
<dbReference type="GO" id="GO:0009553">
    <property type="term" value="P:embryo sac development"/>
    <property type="evidence" value="ECO:0007669"/>
    <property type="project" value="TreeGrafter"/>
</dbReference>
<proteinExistence type="predicted"/>
<dbReference type="InterPro" id="IPR034546">
    <property type="entry name" value="PAIR1"/>
</dbReference>
<evidence type="ECO:0000313" key="2">
    <source>
        <dbReference type="EMBL" id="CAI0470352.1"/>
    </source>
</evidence>
<sequence>MKLKLNRACDLSSISVLPPHSRRMSGIQPGSQPSQLRSQPSQQSFPHGFSSQHGVFSQLSQNSLDEAFTIDQRLNSQEEDNRVKKASSLPPTRRNSQEQDNRVKKASSLLPTSDVHEESQFPITRSSGNLMRKWSHGSEAESKCHMSQELERRLGTMENSLSKVGMMLDSVQSDIMQLNKGTKEVLLEMEGIRQKLLARDTSLLTMVTELTNKGLGDVKSTLDGSLKSMSEKLEKDAWQNRIDEIFFLLSALPGQMADSQLKLQDQLRATCRQEIQVNILFFPPPPPLPLMKKECNDLQPEDTKPGKSMPCFASTKGCWHSFPSAKKARDSRDYSFNSKFFASSSQGVAPKVSAQATDFPGEEALGWKSIKKGGNTKSRGRRQEEQKHQLVSYNEPASRKQERNDRISIDSDEEIDGGLSCLIDPKEPGTGDYMMDEAKEETERILRRARRRKRKSCAPILID</sequence>
<accession>A0AAV0PIM7</accession>
<feature type="compositionally biased region" description="Low complexity" evidence="1">
    <location>
        <begin position="28"/>
        <end position="46"/>
    </location>
</feature>
<dbReference type="Proteomes" id="UP001154282">
    <property type="component" value="Unassembled WGS sequence"/>
</dbReference>
<dbReference type="PANTHER" id="PTHR37695:SF1">
    <property type="entry name" value="RECOMBINATION INITIATION DEFECTS 3-RELATED"/>
    <property type="match status" value="1"/>
</dbReference>
<keyword evidence="3" id="KW-1185">Reference proteome</keyword>
<evidence type="ECO:0000256" key="1">
    <source>
        <dbReference type="SAM" id="MobiDB-lite"/>
    </source>
</evidence>
<reference evidence="2" key="1">
    <citation type="submission" date="2022-08" db="EMBL/GenBank/DDBJ databases">
        <authorList>
            <person name="Gutierrez-Valencia J."/>
        </authorList>
    </citation>
    <scope>NUCLEOTIDE SEQUENCE</scope>
</reference>
<feature type="region of interest" description="Disordered" evidence="1">
    <location>
        <begin position="14"/>
        <end position="57"/>
    </location>
</feature>
<name>A0AAV0PIM7_9ROSI</name>
<dbReference type="GO" id="GO:0070192">
    <property type="term" value="P:chromosome organization involved in meiotic cell cycle"/>
    <property type="evidence" value="ECO:0007669"/>
    <property type="project" value="InterPro"/>
</dbReference>
<dbReference type="GO" id="GO:0009556">
    <property type="term" value="P:microsporogenesis"/>
    <property type="evidence" value="ECO:0007669"/>
    <property type="project" value="TreeGrafter"/>
</dbReference>
<protein>
    <submittedName>
        <fullName evidence="2">Uncharacterized protein</fullName>
    </submittedName>
</protein>
<evidence type="ECO:0000313" key="3">
    <source>
        <dbReference type="Proteomes" id="UP001154282"/>
    </source>
</evidence>
<organism evidence="2 3">
    <name type="scientific">Linum tenue</name>
    <dbReference type="NCBI Taxonomy" id="586396"/>
    <lineage>
        <taxon>Eukaryota</taxon>
        <taxon>Viridiplantae</taxon>
        <taxon>Streptophyta</taxon>
        <taxon>Embryophyta</taxon>
        <taxon>Tracheophyta</taxon>
        <taxon>Spermatophyta</taxon>
        <taxon>Magnoliopsida</taxon>
        <taxon>eudicotyledons</taxon>
        <taxon>Gunneridae</taxon>
        <taxon>Pentapetalae</taxon>
        <taxon>rosids</taxon>
        <taxon>fabids</taxon>
        <taxon>Malpighiales</taxon>
        <taxon>Linaceae</taxon>
        <taxon>Linum</taxon>
    </lineage>
</organism>
<gene>
    <name evidence="2" type="ORF">LITE_LOCUS38519</name>
</gene>
<dbReference type="EMBL" id="CAMGYJ010000009">
    <property type="protein sequence ID" value="CAI0470352.1"/>
    <property type="molecule type" value="Genomic_DNA"/>
</dbReference>